<evidence type="ECO:0000313" key="2">
    <source>
        <dbReference type="EMBL" id="TRX75326.1"/>
    </source>
</evidence>
<dbReference type="SMART" id="SM00530">
    <property type="entry name" value="HTH_XRE"/>
    <property type="match status" value="1"/>
</dbReference>
<dbReference type="GO" id="GO:0003677">
    <property type="term" value="F:DNA binding"/>
    <property type="evidence" value="ECO:0007669"/>
    <property type="project" value="InterPro"/>
</dbReference>
<keyword evidence="3" id="KW-1185">Reference proteome</keyword>
<dbReference type="OrthoDB" id="3196789at2"/>
<accession>A0A553H0P6</accession>
<name>A0A553H0P6_9PSED</name>
<evidence type="ECO:0000259" key="1">
    <source>
        <dbReference type="PROSITE" id="PS50943"/>
    </source>
</evidence>
<sequence length="115" mass="12751">MGIHERLKEERLRLGYNQSEFAAAGGVTKNSQFNYEKGDRSPDAGYLAAIADIGVDVYYVVTGRRVPLQADALNEEETQMVGYMRRLRDPADRESILRHAYVLAASAAAYANQAP</sequence>
<protein>
    <submittedName>
        <fullName evidence="2">Helix-turn-helix transcriptional regulator</fullName>
    </submittedName>
</protein>
<dbReference type="AlphaFoldDB" id="A0A553H0P6"/>
<evidence type="ECO:0000313" key="3">
    <source>
        <dbReference type="Proteomes" id="UP000315235"/>
    </source>
</evidence>
<dbReference type="Proteomes" id="UP000315235">
    <property type="component" value="Unassembled WGS sequence"/>
</dbReference>
<feature type="domain" description="HTH cro/C1-type" evidence="1">
    <location>
        <begin position="7"/>
        <end position="60"/>
    </location>
</feature>
<proteinExistence type="predicted"/>
<dbReference type="Gene3D" id="1.10.260.40">
    <property type="entry name" value="lambda repressor-like DNA-binding domains"/>
    <property type="match status" value="1"/>
</dbReference>
<reference evidence="2 3" key="1">
    <citation type="submission" date="2019-07" db="EMBL/GenBank/DDBJ databases">
        <title>Pseudomonas mangiferae sp. nov., isolated from bark of mango tree in Thailand.</title>
        <authorList>
            <person name="Srisuk N."/>
            <person name="Anurat P."/>
        </authorList>
    </citation>
    <scope>NUCLEOTIDE SEQUENCE [LARGE SCALE GENOMIC DNA]</scope>
    <source>
        <strain evidence="2 3">DMKU_BBB3-04</strain>
    </source>
</reference>
<dbReference type="EMBL" id="VJOY01000005">
    <property type="protein sequence ID" value="TRX75326.1"/>
    <property type="molecule type" value="Genomic_DNA"/>
</dbReference>
<dbReference type="SUPFAM" id="SSF47413">
    <property type="entry name" value="lambda repressor-like DNA-binding domains"/>
    <property type="match status" value="1"/>
</dbReference>
<dbReference type="InterPro" id="IPR010982">
    <property type="entry name" value="Lambda_DNA-bd_dom_sf"/>
</dbReference>
<organism evidence="2 3">
    <name type="scientific">Pseudomonas mangiferae</name>
    <dbReference type="NCBI Taxonomy" id="2593654"/>
    <lineage>
        <taxon>Bacteria</taxon>
        <taxon>Pseudomonadati</taxon>
        <taxon>Pseudomonadota</taxon>
        <taxon>Gammaproteobacteria</taxon>
        <taxon>Pseudomonadales</taxon>
        <taxon>Pseudomonadaceae</taxon>
        <taxon>Pseudomonas</taxon>
    </lineage>
</organism>
<comment type="caution">
    <text evidence="2">The sequence shown here is derived from an EMBL/GenBank/DDBJ whole genome shotgun (WGS) entry which is preliminary data.</text>
</comment>
<dbReference type="RefSeq" id="WP_143488069.1">
    <property type="nucleotide sequence ID" value="NZ_VJOY01000005.1"/>
</dbReference>
<gene>
    <name evidence="2" type="ORF">FM069_09360</name>
</gene>
<dbReference type="CDD" id="cd00093">
    <property type="entry name" value="HTH_XRE"/>
    <property type="match status" value="1"/>
</dbReference>
<dbReference type="Pfam" id="PF01381">
    <property type="entry name" value="HTH_3"/>
    <property type="match status" value="1"/>
</dbReference>
<dbReference type="PROSITE" id="PS50943">
    <property type="entry name" value="HTH_CROC1"/>
    <property type="match status" value="1"/>
</dbReference>
<dbReference type="InterPro" id="IPR001387">
    <property type="entry name" value="Cro/C1-type_HTH"/>
</dbReference>